<comment type="caution">
    <text evidence="1">The sequence shown here is derived from an EMBL/GenBank/DDBJ whole genome shotgun (WGS) entry which is preliminary data.</text>
</comment>
<reference evidence="1" key="1">
    <citation type="submission" date="2024-09" db="EMBL/GenBank/DDBJ databases">
        <title>Black Yeasts Isolated from many extreme environments.</title>
        <authorList>
            <person name="Coleine C."/>
            <person name="Stajich J.E."/>
            <person name="Selbmann L."/>
        </authorList>
    </citation>
    <scope>NUCLEOTIDE SEQUENCE</scope>
    <source>
        <strain evidence="1">CCFEE 5737</strain>
    </source>
</reference>
<sequence>MPPKTGRRANSDNSKNSGLAAPGKRIPKKRSDTALNGHHANGTPQPSPPSSAADLDNAPTSEGTQVNGKPTDTAEMGEANAHVFGRERATSDLPSEEPDAVHLSNGNPRSKSSGSPARMGIAPSGGKSSTVNLRNTLALATTILKQCPLRDVIAMLILLLQLPPTVLTLVQMLFTFMTYIPRPSTSSTWSTLPSFHDCFQGAGGSPSIATIVFTDGFVLLLWMTLWVPVQNIALDFAQAVIAISFSGSAAAKNGSWSSPLLCIAIILVFNVARYKLIPQFSHWHLPNLLQQEMMQQNVTVAAVSSSYSELLHVPHGWTRSILGVHILTQGIVRMIRRAALARRETPLSMTSKRNDPETGSLSNAPRVGHPVPDTMTDTPSGSSTDGRPPGPSPAATNSKDKLSSGRKKRKQATQVRSQQPVWAALAHTKVTVSNSMEQTQISSDQLEANAQDVNHIGNADFRQEDDRVWISELGSTDIEFGACLRKVSHEEGLAGEQKPDAVKGIDKSKPFYVRVNGADWSSTRICEVGAVGERGTVAWTGEIFGLTPLSSYLCEFIRTSNDEVIYSASLITEPAPCTDQGKLRIASFQEEFIYLTAITATAISAPTHQTLRPSSPTTTLRNSIAAAEQSLQDQRNRLKQKRKEHKHALQQVRKEVDSLSARLSTAGSQDDRQRQRAMQLKQTIRQAEEAATEMETQASEMADIPEDELQESTAKRDYWRKEKSIQTTHKKELDDLKAETGRELGQIQSEVTTAAQKRERLQLRQSKLNEQYERLVSANAEGLDAQNRRLSEKAAQAAARAAQEQTYIDHVAGFEQQSQALANKYMHCVQQSQHLEALLYYQQQQQHAVAQHSVPTTPEGTLPGTNSNRLSGGYSSTFQFPYGNIGDSRSHPTSLRQMGGRARSSSMLSGVSGFTDDLENATEQTVVNGRKHSNGSGSGSGSGSSRESGNGSVKDPMSPPVRIHPTPIGPPMSPNAYR</sequence>
<dbReference type="Proteomes" id="UP001186974">
    <property type="component" value="Unassembled WGS sequence"/>
</dbReference>
<proteinExistence type="predicted"/>
<name>A0ACC3DRU1_9PEZI</name>
<keyword evidence="2" id="KW-1185">Reference proteome</keyword>
<organism evidence="1 2">
    <name type="scientific">Coniosporium uncinatum</name>
    <dbReference type="NCBI Taxonomy" id="93489"/>
    <lineage>
        <taxon>Eukaryota</taxon>
        <taxon>Fungi</taxon>
        <taxon>Dikarya</taxon>
        <taxon>Ascomycota</taxon>
        <taxon>Pezizomycotina</taxon>
        <taxon>Dothideomycetes</taxon>
        <taxon>Dothideomycetes incertae sedis</taxon>
        <taxon>Coniosporium</taxon>
    </lineage>
</organism>
<gene>
    <name evidence="1" type="ORF">LTS18_005318</name>
</gene>
<evidence type="ECO:0000313" key="2">
    <source>
        <dbReference type="Proteomes" id="UP001186974"/>
    </source>
</evidence>
<accession>A0ACC3DRU1</accession>
<protein>
    <submittedName>
        <fullName evidence="1">Uncharacterized protein</fullName>
    </submittedName>
</protein>
<dbReference type="EMBL" id="JAWDJW010001260">
    <property type="protein sequence ID" value="KAK3079260.1"/>
    <property type="molecule type" value="Genomic_DNA"/>
</dbReference>
<evidence type="ECO:0000313" key="1">
    <source>
        <dbReference type="EMBL" id="KAK3079260.1"/>
    </source>
</evidence>